<dbReference type="PANTHER" id="PTHR33121">
    <property type="entry name" value="CYCLIC DI-GMP PHOSPHODIESTERASE PDEF"/>
    <property type="match status" value="1"/>
</dbReference>
<dbReference type="InterPro" id="IPR029787">
    <property type="entry name" value="Nucleotide_cyclase"/>
</dbReference>
<evidence type="ECO:0000259" key="5">
    <source>
        <dbReference type="PROSITE" id="PS51371"/>
    </source>
</evidence>
<dbReference type="PROSITE" id="PS50883">
    <property type="entry name" value="EAL"/>
    <property type="match status" value="1"/>
</dbReference>
<dbReference type="Gene3D" id="3.10.580.10">
    <property type="entry name" value="CBS-domain"/>
    <property type="match status" value="1"/>
</dbReference>
<dbReference type="PROSITE" id="PS50887">
    <property type="entry name" value="GGDEF"/>
    <property type="match status" value="2"/>
</dbReference>
<dbReference type="SUPFAM" id="SSF54631">
    <property type="entry name" value="CBS-domain pair"/>
    <property type="match status" value="1"/>
</dbReference>
<dbReference type="GO" id="GO:0071111">
    <property type="term" value="F:cyclic-guanylate-specific phosphodiesterase activity"/>
    <property type="evidence" value="ECO:0007669"/>
    <property type="project" value="InterPro"/>
</dbReference>
<name>A0A9X3TM27_9BACL</name>
<keyword evidence="7" id="KW-1185">Reference proteome</keyword>
<dbReference type="Gene3D" id="3.30.70.270">
    <property type="match status" value="2"/>
</dbReference>
<feature type="domain" description="CBS" evidence="5">
    <location>
        <begin position="446"/>
        <end position="507"/>
    </location>
</feature>
<evidence type="ECO:0000256" key="1">
    <source>
        <dbReference type="PROSITE-ProRule" id="PRU00703"/>
    </source>
</evidence>
<dbReference type="SMART" id="SM00267">
    <property type="entry name" value="GGDEF"/>
    <property type="match status" value="1"/>
</dbReference>
<dbReference type="CDD" id="cd01948">
    <property type="entry name" value="EAL"/>
    <property type="match status" value="1"/>
</dbReference>
<feature type="region of interest" description="Disordered" evidence="2">
    <location>
        <begin position="752"/>
        <end position="771"/>
    </location>
</feature>
<feature type="domain" description="CBS" evidence="5">
    <location>
        <begin position="517"/>
        <end position="578"/>
    </location>
</feature>
<dbReference type="SUPFAM" id="SSF141868">
    <property type="entry name" value="EAL domain-like"/>
    <property type="match status" value="1"/>
</dbReference>
<evidence type="ECO:0000259" key="3">
    <source>
        <dbReference type="PROSITE" id="PS50883"/>
    </source>
</evidence>
<sequence>MWSTLLNRLQRFSILSLDRRPRLTSMIAQEVAKGAAVVLFYADIVKMTAIENRYGDTAAKRVLHIFERTLPEVCRDVFEIKGKVLAIQRLWGDDFAVYVSFSSGFQEEECRLMSISFQERMEMQVNRQVRFVHREDLRVHIGYARFPGVDVVKEMYTSVKHAVHMAKYGVTSEKYTHVTQFHRLLQDENIDMHYMPIVSLRDAEPLGWEALARGPQNTPFYSPAALFSYAEETDMVFRLEHICRKRALEQLRYLKPNQKLFINIDPRAIDDPYLLRGDVLGLLERYRLNPRNIVLEITERHAITNYAVFRKIIEAYRKKGYLVAVDDAGAGYSSLESITEIYPDYIKLDMSLIRNIDVDSIKQALLETFVQFAEKVKCKIIAEGIETERELETLMELGVPYGQGYYLGRPARGMAQVSGRAMNVIRTAQETRTAREPIPLGVTPDMTDILSKTVCVDKHAKVRRVHHIFEQNQRIESVVVLEDGKPIGLVMRFQLYKILGGPYGIPLYYERPVSHIMNTNPLTAKKDDKIDDVAKRAMARDAYHLYDVVIITGEEEEYVGIITVQSLLDKLASIKLELATSANPLTGLPGNLQIERVLDHRLRRNEAQTVIYCDLDRFKWFNDRYGFEVGDQIIVRTAALLKEGVKRFGTHHDFIGHIGGDDFIVITTPECAEPIVAFLIEQFGSYFADIYEKRRVSDDSILSMSMAGVSLLPGRFGSVEEIAQQAAWVKRLAKERPGTVFVSDQDRECAEANDSGRDWTRAEQRGKMGAV</sequence>
<evidence type="ECO:0000313" key="6">
    <source>
        <dbReference type="EMBL" id="MDA5106930.1"/>
    </source>
</evidence>
<proteinExistence type="predicted"/>
<dbReference type="Pfam" id="PF00563">
    <property type="entry name" value="EAL"/>
    <property type="match status" value="1"/>
</dbReference>
<dbReference type="SMART" id="SM00052">
    <property type="entry name" value="EAL"/>
    <property type="match status" value="1"/>
</dbReference>
<feature type="domain" description="EAL" evidence="3">
    <location>
        <begin position="174"/>
        <end position="424"/>
    </location>
</feature>
<organism evidence="6 7">
    <name type="scientific">Brevibacillus thermoruber</name>
    <dbReference type="NCBI Taxonomy" id="33942"/>
    <lineage>
        <taxon>Bacteria</taxon>
        <taxon>Bacillati</taxon>
        <taxon>Bacillota</taxon>
        <taxon>Bacilli</taxon>
        <taxon>Bacillales</taxon>
        <taxon>Paenibacillaceae</taxon>
        <taxon>Brevibacillus</taxon>
    </lineage>
</organism>
<dbReference type="InterPro" id="IPR050706">
    <property type="entry name" value="Cyclic-di-GMP_PDE-like"/>
</dbReference>
<dbReference type="NCBIfam" id="TIGR00254">
    <property type="entry name" value="GGDEF"/>
    <property type="match status" value="1"/>
</dbReference>
<gene>
    <name evidence="6" type="ORF">O3V59_01010</name>
</gene>
<dbReference type="InterPro" id="IPR000160">
    <property type="entry name" value="GGDEF_dom"/>
</dbReference>
<evidence type="ECO:0000256" key="2">
    <source>
        <dbReference type="SAM" id="MobiDB-lite"/>
    </source>
</evidence>
<accession>A0A9X3TM27</accession>
<dbReference type="RefSeq" id="WP_271139275.1">
    <property type="nucleotide sequence ID" value="NZ_JAPYYP010000001.1"/>
</dbReference>
<dbReference type="PROSITE" id="PS51371">
    <property type="entry name" value="CBS"/>
    <property type="match status" value="2"/>
</dbReference>
<dbReference type="Gene3D" id="3.20.20.450">
    <property type="entry name" value="EAL domain"/>
    <property type="match status" value="1"/>
</dbReference>
<dbReference type="InterPro" id="IPR046342">
    <property type="entry name" value="CBS_dom_sf"/>
</dbReference>
<dbReference type="EMBL" id="JAPYYP010000001">
    <property type="protein sequence ID" value="MDA5106930.1"/>
    <property type="molecule type" value="Genomic_DNA"/>
</dbReference>
<dbReference type="CDD" id="cd01949">
    <property type="entry name" value="GGDEF"/>
    <property type="match status" value="1"/>
</dbReference>
<reference evidence="6" key="1">
    <citation type="submission" date="2022-12" db="EMBL/GenBank/DDBJ databases">
        <title>Draft genome sequence of the thermophilic strain Brevibacillus thermoruber HT42, isolated from Los Humeros, Puebla, Mexico, with biotechnological potential.</title>
        <authorList>
            <person name="Lara Sanchez J."/>
            <person name="Solis Palacios R."/>
            <person name="Bustos Baena A.S."/>
            <person name="Ruz Baez A.E."/>
            <person name="Espinosa Luna G."/>
            <person name="Oliart Ros R.M."/>
        </authorList>
    </citation>
    <scope>NUCLEOTIDE SEQUENCE</scope>
    <source>
        <strain evidence="6">HT42</strain>
    </source>
</reference>
<evidence type="ECO:0000259" key="4">
    <source>
        <dbReference type="PROSITE" id="PS50887"/>
    </source>
</evidence>
<dbReference type="Pfam" id="PF00990">
    <property type="entry name" value="GGDEF"/>
    <property type="match status" value="1"/>
</dbReference>
<comment type="caution">
    <text evidence="6">The sequence shown here is derived from an EMBL/GenBank/DDBJ whole genome shotgun (WGS) entry which is preliminary data.</text>
</comment>
<dbReference type="Proteomes" id="UP001151071">
    <property type="component" value="Unassembled WGS sequence"/>
</dbReference>
<dbReference type="SUPFAM" id="SSF55073">
    <property type="entry name" value="Nucleotide cyclase"/>
    <property type="match status" value="1"/>
</dbReference>
<dbReference type="AlphaFoldDB" id="A0A9X3TM27"/>
<dbReference type="InterPro" id="IPR000644">
    <property type="entry name" value="CBS_dom"/>
</dbReference>
<dbReference type="InterPro" id="IPR035919">
    <property type="entry name" value="EAL_sf"/>
</dbReference>
<feature type="domain" description="GGDEF" evidence="4">
    <location>
        <begin position="35"/>
        <end position="178"/>
    </location>
</feature>
<dbReference type="InterPro" id="IPR001633">
    <property type="entry name" value="EAL_dom"/>
</dbReference>
<keyword evidence="1" id="KW-0129">CBS domain</keyword>
<dbReference type="PANTHER" id="PTHR33121:SF76">
    <property type="entry name" value="SIGNALING PROTEIN"/>
    <property type="match status" value="1"/>
</dbReference>
<dbReference type="SMART" id="SM00116">
    <property type="entry name" value="CBS"/>
    <property type="match status" value="2"/>
</dbReference>
<dbReference type="Pfam" id="PF00571">
    <property type="entry name" value="CBS"/>
    <property type="match status" value="2"/>
</dbReference>
<protein>
    <submittedName>
        <fullName evidence="6">EAL and GGDEF domain-containing protein</fullName>
    </submittedName>
</protein>
<dbReference type="InterPro" id="IPR043128">
    <property type="entry name" value="Rev_trsase/Diguanyl_cyclase"/>
</dbReference>
<evidence type="ECO:0000313" key="7">
    <source>
        <dbReference type="Proteomes" id="UP001151071"/>
    </source>
</evidence>
<feature type="domain" description="GGDEF" evidence="4">
    <location>
        <begin position="606"/>
        <end position="747"/>
    </location>
</feature>